<dbReference type="Pfam" id="PF03797">
    <property type="entry name" value="Autotransporter"/>
    <property type="match status" value="1"/>
</dbReference>
<comment type="caution">
    <text evidence="3">The sequence shown here is derived from an EMBL/GenBank/DDBJ whole genome shotgun (WGS) entry which is preliminary data.</text>
</comment>
<evidence type="ECO:0000259" key="2">
    <source>
        <dbReference type="PROSITE" id="PS51208"/>
    </source>
</evidence>
<feature type="compositionally biased region" description="Low complexity" evidence="1">
    <location>
        <begin position="16"/>
        <end position="63"/>
    </location>
</feature>
<gene>
    <name evidence="3" type="ORF">JM93_01194</name>
</gene>
<dbReference type="InterPro" id="IPR036709">
    <property type="entry name" value="Autotransporte_beta_dom_sf"/>
</dbReference>
<dbReference type="InterPro" id="IPR005546">
    <property type="entry name" value="Autotransporte_beta"/>
</dbReference>
<dbReference type="PROSITE" id="PS51208">
    <property type="entry name" value="AUTOTRANSPORTER"/>
    <property type="match status" value="1"/>
</dbReference>
<dbReference type="SMART" id="SM00869">
    <property type="entry name" value="Autotransporter"/>
    <property type="match status" value="1"/>
</dbReference>
<sequence>MKGLQGGKSVNPVVQPPAVTTTTTPTTTTTTVVTTTPSVTTTTTSVTTTATSTTTTSTTTTPTPTTPPPVSTPWVSLVNAMSATHHGTDVNGTSGGSGGGGQTLAGGSTLSTAWLSLTNANVVQLNEVHAEPYSSNLTVGLEHLDNIATSVMNRISGSRYVLDTAQHVTDAQGRAIWLDVSGVQGHVDGEDGLGTFDYVISSVIAGADFLASDQGSIGAFAGYGYQRMSEHDTVDQSFSAHSGFAGLYGTLLADSWRLSGSTGYSYSANSGERNNPNVGLFTGGQAEADFSSHAAFVAAKAGYAIPVTSLLEITPFASASYAHIWQGEARESGGGDFNYDVHAATADAFITGIGVDWTADIVNVDPARAQLVGFARYDHDWSASDDSAHEVTVTSNLFGTFTQTGQNRGAHSLTAGLGVVGTLGQRAAWRLGFAGTLNENGEEIGAGGHLTWRF</sequence>
<evidence type="ECO:0000313" key="3">
    <source>
        <dbReference type="EMBL" id="TWI90216.1"/>
    </source>
</evidence>
<evidence type="ECO:0000313" key="4">
    <source>
        <dbReference type="Proteomes" id="UP000320593"/>
    </source>
</evidence>
<reference evidence="3 4" key="1">
    <citation type="submission" date="2019-07" db="EMBL/GenBank/DDBJ databases">
        <title>Genomic Encyclopedia of Archaeal and Bacterial Type Strains, Phase II (KMG-II): from individual species to whole genera.</title>
        <authorList>
            <person name="Goeker M."/>
        </authorList>
    </citation>
    <scope>NUCLEOTIDE SEQUENCE [LARGE SCALE GENOMIC DNA]</scope>
    <source>
        <strain evidence="3 4">ATCC BAA-252</strain>
    </source>
</reference>
<feature type="region of interest" description="Disordered" evidence="1">
    <location>
        <begin position="1"/>
        <end position="71"/>
    </location>
</feature>
<evidence type="ECO:0000256" key="1">
    <source>
        <dbReference type="SAM" id="MobiDB-lite"/>
    </source>
</evidence>
<accession>A0A562TBB0</accession>
<dbReference type="Gene3D" id="2.40.128.130">
    <property type="entry name" value="Autotransporter beta-domain"/>
    <property type="match status" value="1"/>
</dbReference>
<keyword evidence="4" id="KW-1185">Reference proteome</keyword>
<feature type="domain" description="Autotransporter" evidence="2">
    <location>
        <begin position="169"/>
        <end position="454"/>
    </location>
</feature>
<name>A0A562TBB0_9HYPH</name>
<dbReference type="AlphaFoldDB" id="A0A562TBB0"/>
<dbReference type="Proteomes" id="UP000320593">
    <property type="component" value="Unassembled WGS sequence"/>
</dbReference>
<proteinExistence type="predicted"/>
<organism evidence="3 4">
    <name type="scientific">Roseibium hamelinense</name>
    <dbReference type="NCBI Taxonomy" id="150831"/>
    <lineage>
        <taxon>Bacteria</taxon>
        <taxon>Pseudomonadati</taxon>
        <taxon>Pseudomonadota</taxon>
        <taxon>Alphaproteobacteria</taxon>
        <taxon>Hyphomicrobiales</taxon>
        <taxon>Stappiaceae</taxon>
        <taxon>Roseibium</taxon>
    </lineage>
</organism>
<dbReference type="SUPFAM" id="SSF103515">
    <property type="entry name" value="Autotransporter"/>
    <property type="match status" value="1"/>
</dbReference>
<protein>
    <submittedName>
        <fullName evidence="3">Uncharacterized protein with beta-barrel porin domain</fullName>
    </submittedName>
</protein>
<dbReference type="EMBL" id="VLLF01000002">
    <property type="protein sequence ID" value="TWI90216.1"/>
    <property type="molecule type" value="Genomic_DNA"/>
</dbReference>